<keyword evidence="1" id="KW-1185">Reference proteome</keyword>
<sequence length="68" mass="7407">MTDSALGSESPLSTRSKDNIATIKVGLNESESPQFIHAYHRGSGNLKGGGLQKIYVSNKPYCIDWLKP</sequence>
<name>A0A1I7WV46_HETBA</name>
<dbReference type="WBParaSite" id="Hba_09071">
    <property type="protein sequence ID" value="Hba_09071"/>
    <property type="gene ID" value="Hba_09071"/>
</dbReference>
<reference evidence="2" key="1">
    <citation type="submission" date="2016-11" db="UniProtKB">
        <authorList>
            <consortium name="WormBaseParasite"/>
        </authorList>
    </citation>
    <scope>IDENTIFICATION</scope>
</reference>
<evidence type="ECO:0000313" key="2">
    <source>
        <dbReference type="WBParaSite" id="Hba_09071"/>
    </source>
</evidence>
<dbReference type="AlphaFoldDB" id="A0A1I7WV46"/>
<dbReference type="Proteomes" id="UP000095283">
    <property type="component" value="Unplaced"/>
</dbReference>
<protein>
    <submittedName>
        <fullName evidence="2">Uncharacterized protein</fullName>
    </submittedName>
</protein>
<evidence type="ECO:0000313" key="1">
    <source>
        <dbReference type="Proteomes" id="UP000095283"/>
    </source>
</evidence>
<organism evidence="1 2">
    <name type="scientific">Heterorhabditis bacteriophora</name>
    <name type="common">Entomopathogenic nematode worm</name>
    <dbReference type="NCBI Taxonomy" id="37862"/>
    <lineage>
        <taxon>Eukaryota</taxon>
        <taxon>Metazoa</taxon>
        <taxon>Ecdysozoa</taxon>
        <taxon>Nematoda</taxon>
        <taxon>Chromadorea</taxon>
        <taxon>Rhabditida</taxon>
        <taxon>Rhabditina</taxon>
        <taxon>Rhabditomorpha</taxon>
        <taxon>Strongyloidea</taxon>
        <taxon>Heterorhabditidae</taxon>
        <taxon>Heterorhabditis</taxon>
    </lineage>
</organism>
<proteinExistence type="predicted"/>
<accession>A0A1I7WV46</accession>